<gene>
    <name evidence="1" type="ORF">HPB49_017686</name>
</gene>
<comment type="caution">
    <text evidence="1">The sequence shown here is derived from an EMBL/GenBank/DDBJ whole genome shotgun (WGS) entry which is preliminary data.</text>
</comment>
<accession>A0ACB8DQM0</accession>
<protein>
    <submittedName>
        <fullName evidence="1">Uncharacterized protein</fullName>
    </submittedName>
</protein>
<name>A0ACB8DQM0_DERSI</name>
<proteinExistence type="predicted"/>
<dbReference type="Proteomes" id="UP000821865">
    <property type="component" value="Chromosome 10"/>
</dbReference>
<evidence type="ECO:0000313" key="1">
    <source>
        <dbReference type="EMBL" id="KAH7974646.1"/>
    </source>
</evidence>
<evidence type="ECO:0000313" key="2">
    <source>
        <dbReference type="Proteomes" id="UP000821865"/>
    </source>
</evidence>
<sequence length="969" mass="111530">MTDECEPRSKRRCEYPLYPVDILYHSDRKSGKYRVYVFAKQLACPDSCYRQRLVILEVTGWMPYMYLKVKYGDIGNMERTVNECIEQAKREVGRDIKCAHRINTSSDLTFIDGYGYHPDDAEERFIKVSVGDPSVYKKFAEIVPYEVYMAQVDHVCQFKVDVGLAHPDKLLFLGPDFEYDESNDGSLRLVTSVHNLRTVDNVGKETPVLKAMSIDIKCISQSGRFPEAENEDDEIIQIASVVTADVLRATHDSDDLRKYVFVVGSCDSVDNTEVRCYDSESDMLKEFMNHVVSTDPDVITGYNGRSFHWPYILERLKRFRLWASFSRRRNGGIWSHYMFNNKKFVSSHDRILVDMHDVIMAEQKLRSYRLDSVVRKFIPGEMQLHDAKYDQVRKFHEGTSATRAKMAGYCVQCALMPLKLMIKFNTMISVLEISNITGVPMRYVYSRGQQVRVMTLIAREAYTRRMVFPTRKGKSGMNEQQDGCNDYRYDFNDSDDEEEANAKKPVFSRKRKAESSDRNNMGYQGAKVLEPKVGYYDDPVCTMDFASLYPSIIIAMNLCYSTLRLHPKRQIENIENKEKADEGCCEYAQGKPSPEGDEFVPESVRKGILPTILVDLLRARKQVKKDMANCEHDPFMKSVLNERQLAIKKCANSVYGFTGAVNNGILPCIQIARSVTAYGRTLLEKTIYYVEKKYTQHEVIYGDTDSVMIICRGKTVAEAMEMGKGLAELISSHFPRPIQLEFEKVYKPYLLLGKKKYTGAVYSSNPNSYDKVEVKGIEMVRRDCLPYVSRIMNACIHEMIVNADIAAAQETARRAVDDLLSGRVDTAELILSKRYYNVECKSHSPHLHVIEKKKARGEKPAGVGDWIPYVICKELVTDEEELRREYEDRPQEFHRVKERYVRKITYRAEDPEYVKEHGLPIDYAYYVTNQLEKPLKRLFDCVQGAKPGTASTWSMNDWASNQEGKENIC</sequence>
<organism evidence="1 2">
    <name type="scientific">Dermacentor silvarum</name>
    <name type="common">Tick</name>
    <dbReference type="NCBI Taxonomy" id="543639"/>
    <lineage>
        <taxon>Eukaryota</taxon>
        <taxon>Metazoa</taxon>
        <taxon>Ecdysozoa</taxon>
        <taxon>Arthropoda</taxon>
        <taxon>Chelicerata</taxon>
        <taxon>Arachnida</taxon>
        <taxon>Acari</taxon>
        <taxon>Parasitiformes</taxon>
        <taxon>Ixodida</taxon>
        <taxon>Ixodoidea</taxon>
        <taxon>Ixodidae</taxon>
        <taxon>Rhipicephalinae</taxon>
        <taxon>Dermacentor</taxon>
    </lineage>
</organism>
<keyword evidence="2" id="KW-1185">Reference proteome</keyword>
<reference evidence="1" key="1">
    <citation type="submission" date="2020-05" db="EMBL/GenBank/DDBJ databases">
        <title>Large-scale comparative analyses of tick genomes elucidate their genetic diversity and vector capacities.</title>
        <authorList>
            <person name="Jia N."/>
            <person name="Wang J."/>
            <person name="Shi W."/>
            <person name="Du L."/>
            <person name="Sun Y."/>
            <person name="Zhan W."/>
            <person name="Jiang J."/>
            <person name="Wang Q."/>
            <person name="Zhang B."/>
            <person name="Ji P."/>
            <person name="Sakyi L.B."/>
            <person name="Cui X."/>
            <person name="Yuan T."/>
            <person name="Jiang B."/>
            <person name="Yang W."/>
            <person name="Lam T.T.-Y."/>
            <person name="Chang Q."/>
            <person name="Ding S."/>
            <person name="Wang X."/>
            <person name="Zhu J."/>
            <person name="Ruan X."/>
            <person name="Zhao L."/>
            <person name="Wei J."/>
            <person name="Que T."/>
            <person name="Du C."/>
            <person name="Cheng J."/>
            <person name="Dai P."/>
            <person name="Han X."/>
            <person name="Huang E."/>
            <person name="Gao Y."/>
            <person name="Liu J."/>
            <person name="Shao H."/>
            <person name="Ye R."/>
            <person name="Li L."/>
            <person name="Wei W."/>
            <person name="Wang X."/>
            <person name="Wang C."/>
            <person name="Yang T."/>
            <person name="Huo Q."/>
            <person name="Li W."/>
            <person name="Guo W."/>
            <person name="Chen H."/>
            <person name="Zhou L."/>
            <person name="Ni X."/>
            <person name="Tian J."/>
            <person name="Zhou Y."/>
            <person name="Sheng Y."/>
            <person name="Liu T."/>
            <person name="Pan Y."/>
            <person name="Xia L."/>
            <person name="Li J."/>
            <person name="Zhao F."/>
            <person name="Cao W."/>
        </authorList>
    </citation>
    <scope>NUCLEOTIDE SEQUENCE</scope>
    <source>
        <strain evidence="1">Dsil-2018</strain>
    </source>
</reference>
<dbReference type="EMBL" id="CM023479">
    <property type="protein sequence ID" value="KAH7974646.1"/>
    <property type="molecule type" value="Genomic_DNA"/>
</dbReference>